<dbReference type="Gene3D" id="3.40.1190.10">
    <property type="entry name" value="Mur-like, catalytic domain"/>
    <property type="match status" value="1"/>
</dbReference>
<evidence type="ECO:0000256" key="7">
    <source>
        <dbReference type="ARBA" id="ARBA00022984"/>
    </source>
</evidence>
<evidence type="ECO:0000256" key="9">
    <source>
        <dbReference type="ARBA" id="ARBA00023316"/>
    </source>
</evidence>
<dbReference type="OrthoDB" id="9801978at2"/>
<dbReference type="InterPro" id="IPR000713">
    <property type="entry name" value="Mur_ligase_N"/>
</dbReference>
<proteinExistence type="inferred from homology"/>
<dbReference type="AlphaFoldDB" id="D1CCK4"/>
<evidence type="ECO:0000313" key="16">
    <source>
        <dbReference type="Proteomes" id="UP000000323"/>
    </source>
</evidence>
<dbReference type="GO" id="GO:0005524">
    <property type="term" value="F:ATP binding"/>
    <property type="evidence" value="ECO:0007669"/>
    <property type="project" value="UniProtKB-UniRule"/>
</dbReference>
<keyword evidence="7 10" id="KW-0573">Peptidoglycan synthesis</keyword>
<dbReference type="Pfam" id="PF02875">
    <property type="entry name" value="Mur_ligase_C"/>
    <property type="match status" value="1"/>
</dbReference>
<dbReference type="PANTHER" id="PTHR43024">
    <property type="entry name" value="UDP-N-ACETYLMURAMOYL-TRIPEPTIDE--D-ALANYL-D-ALANINE LIGASE"/>
    <property type="match status" value="1"/>
</dbReference>
<dbReference type="GO" id="GO:0047480">
    <property type="term" value="F:UDP-N-acetylmuramoyl-tripeptide-D-alanyl-D-alanine ligase activity"/>
    <property type="evidence" value="ECO:0007669"/>
    <property type="project" value="UniProtKB-UniRule"/>
</dbReference>
<dbReference type="Pfam" id="PF01225">
    <property type="entry name" value="Mur_ligase"/>
    <property type="match status" value="1"/>
</dbReference>
<evidence type="ECO:0000259" key="14">
    <source>
        <dbReference type="Pfam" id="PF08245"/>
    </source>
</evidence>
<feature type="domain" description="Mur ligase central" evidence="14">
    <location>
        <begin position="111"/>
        <end position="299"/>
    </location>
</feature>
<dbReference type="Gene3D" id="3.90.190.20">
    <property type="entry name" value="Mur ligase, C-terminal domain"/>
    <property type="match status" value="1"/>
</dbReference>
<dbReference type="PANTHER" id="PTHR43024:SF1">
    <property type="entry name" value="UDP-N-ACETYLMURAMOYL-TRIPEPTIDE--D-ALANYL-D-ALANINE LIGASE"/>
    <property type="match status" value="1"/>
</dbReference>
<comment type="similarity">
    <text evidence="10">Belongs to the MurCDEF family. MurF subfamily.</text>
</comment>
<dbReference type="Pfam" id="PF08245">
    <property type="entry name" value="Mur_ligase_M"/>
    <property type="match status" value="1"/>
</dbReference>
<evidence type="ECO:0000256" key="8">
    <source>
        <dbReference type="ARBA" id="ARBA00023306"/>
    </source>
</evidence>
<dbReference type="InterPro" id="IPR004101">
    <property type="entry name" value="Mur_ligase_C"/>
</dbReference>
<dbReference type="SUPFAM" id="SSF53244">
    <property type="entry name" value="MurD-like peptide ligases, peptide-binding domain"/>
    <property type="match status" value="1"/>
</dbReference>
<evidence type="ECO:0000256" key="2">
    <source>
        <dbReference type="ARBA" id="ARBA00022598"/>
    </source>
</evidence>
<keyword evidence="8 10" id="KW-0131">Cell cycle</keyword>
<dbReference type="InterPro" id="IPR036615">
    <property type="entry name" value="Mur_ligase_C_dom_sf"/>
</dbReference>
<feature type="domain" description="Mur ligase N-terminal catalytic" evidence="12">
    <location>
        <begin position="29"/>
        <end position="97"/>
    </location>
</feature>
<evidence type="ECO:0000256" key="11">
    <source>
        <dbReference type="RuleBase" id="RU004136"/>
    </source>
</evidence>
<dbReference type="Proteomes" id="UP000000323">
    <property type="component" value="Chromosome 1"/>
</dbReference>
<dbReference type="InterPro" id="IPR005863">
    <property type="entry name" value="UDP-N-AcMur_synth"/>
</dbReference>
<dbReference type="GO" id="GO:0008766">
    <property type="term" value="F:UDP-N-acetylmuramoylalanyl-D-glutamyl-2,6-diaminopimelate-D-alanyl-D-alanine ligase activity"/>
    <property type="evidence" value="ECO:0007669"/>
    <property type="project" value="RHEA"/>
</dbReference>
<dbReference type="GO" id="GO:0008360">
    <property type="term" value="P:regulation of cell shape"/>
    <property type="evidence" value="ECO:0007669"/>
    <property type="project" value="UniProtKB-KW"/>
</dbReference>
<evidence type="ECO:0000256" key="3">
    <source>
        <dbReference type="ARBA" id="ARBA00022618"/>
    </source>
</evidence>
<dbReference type="InterPro" id="IPR051046">
    <property type="entry name" value="MurCDEF_CellWall_CoF430Synth"/>
</dbReference>
<dbReference type="NCBIfam" id="TIGR01143">
    <property type="entry name" value="murF"/>
    <property type="match status" value="1"/>
</dbReference>
<feature type="binding site" evidence="10">
    <location>
        <begin position="113"/>
        <end position="119"/>
    </location>
    <ligand>
        <name>ATP</name>
        <dbReference type="ChEBI" id="CHEBI:30616"/>
    </ligand>
</feature>
<keyword evidence="6 10" id="KW-0133">Cell shape</keyword>
<dbReference type="HAMAP" id="MF_02019">
    <property type="entry name" value="MurF"/>
    <property type="match status" value="1"/>
</dbReference>
<keyword evidence="1 10" id="KW-0963">Cytoplasm</keyword>
<evidence type="ECO:0000256" key="6">
    <source>
        <dbReference type="ARBA" id="ARBA00022960"/>
    </source>
</evidence>
<name>D1CCK4_THET1</name>
<dbReference type="SUPFAM" id="SSF63418">
    <property type="entry name" value="MurE/MurF N-terminal domain"/>
    <property type="match status" value="1"/>
</dbReference>
<accession>D1CCK4</accession>
<protein>
    <recommendedName>
        <fullName evidence="10 11">UDP-N-acetylmuramoyl-tripeptide--D-alanyl-D-alanine ligase</fullName>
        <ecNumber evidence="10 11">6.3.2.10</ecNumber>
    </recommendedName>
    <alternativeName>
        <fullName evidence="10">D-alanyl-D-alanine-adding enzyme</fullName>
    </alternativeName>
</protein>
<dbReference type="KEGG" id="ttr:Tter_1613"/>
<dbReference type="HOGENOM" id="CLU_031507_0_0_0"/>
<dbReference type="SUPFAM" id="SSF53623">
    <property type="entry name" value="MurD-like peptide ligases, catalytic domain"/>
    <property type="match status" value="1"/>
</dbReference>
<comment type="catalytic activity">
    <reaction evidence="10 11">
        <text>D-alanyl-D-alanine + UDP-N-acetyl-alpha-D-muramoyl-L-alanyl-gamma-D-glutamyl-meso-2,6-diaminopimelate + ATP = UDP-N-acetyl-alpha-D-muramoyl-L-alanyl-gamma-D-glutamyl-meso-2,6-diaminopimeloyl-D-alanyl-D-alanine + ADP + phosphate + H(+)</text>
        <dbReference type="Rhea" id="RHEA:28374"/>
        <dbReference type="ChEBI" id="CHEBI:15378"/>
        <dbReference type="ChEBI" id="CHEBI:30616"/>
        <dbReference type="ChEBI" id="CHEBI:43474"/>
        <dbReference type="ChEBI" id="CHEBI:57822"/>
        <dbReference type="ChEBI" id="CHEBI:61386"/>
        <dbReference type="ChEBI" id="CHEBI:83905"/>
        <dbReference type="ChEBI" id="CHEBI:456216"/>
        <dbReference type="EC" id="6.3.2.10"/>
    </reaction>
</comment>
<evidence type="ECO:0000313" key="15">
    <source>
        <dbReference type="EMBL" id="ACZ42519.1"/>
    </source>
</evidence>
<evidence type="ECO:0000256" key="4">
    <source>
        <dbReference type="ARBA" id="ARBA00022741"/>
    </source>
</evidence>
<dbReference type="GO" id="GO:0005737">
    <property type="term" value="C:cytoplasm"/>
    <property type="evidence" value="ECO:0007669"/>
    <property type="project" value="UniProtKB-SubCell"/>
</dbReference>
<dbReference type="GO" id="GO:0009252">
    <property type="term" value="P:peptidoglycan biosynthetic process"/>
    <property type="evidence" value="ECO:0007669"/>
    <property type="project" value="UniProtKB-UniRule"/>
</dbReference>
<dbReference type="InterPro" id="IPR035911">
    <property type="entry name" value="MurE/MurF_N"/>
</dbReference>
<dbReference type="Gene3D" id="3.40.1390.10">
    <property type="entry name" value="MurE/MurF, N-terminal domain"/>
    <property type="match status" value="1"/>
</dbReference>
<dbReference type="EC" id="6.3.2.10" evidence="10 11"/>
<gene>
    <name evidence="10" type="primary">murF</name>
    <name evidence="15" type="ordered locus">Tter_1613</name>
</gene>
<keyword evidence="2 10" id="KW-0436">Ligase</keyword>
<reference evidence="16" key="1">
    <citation type="journal article" date="2010" name="Stand. Genomic Sci.">
        <title>Complete genome sequence of 'Thermobaculum terrenum' type strain (YNP1).</title>
        <authorList>
            <person name="Kiss H."/>
            <person name="Cleland D."/>
            <person name="Lapidus A."/>
            <person name="Lucas S."/>
            <person name="Glavina Del Rio T."/>
            <person name="Nolan M."/>
            <person name="Tice H."/>
            <person name="Han C."/>
            <person name="Goodwin L."/>
            <person name="Pitluck S."/>
            <person name="Liolios K."/>
            <person name="Ivanova N."/>
            <person name="Mavromatis K."/>
            <person name="Ovchinnikova G."/>
            <person name="Pati A."/>
            <person name="Chen A."/>
            <person name="Palaniappan K."/>
            <person name="Land M."/>
            <person name="Hauser L."/>
            <person name="Chang Y."/>
            <person name="Jeffries C."/>
            <person name="Lu M."/>
            <person name="Brettin T."/>
            <person name="Detter J."/>
            <person name="Goker M."/>
            <person name="Tindall B."/>
            <person name="Beck B."/>
            <person name="McDermott T."/>
            <person name="Woyke T."/>
            <person name="Bristow J."/>
            <person name="Eisen J."/>
            <person name="Markowitz V."/>
            <person name="Hugenholtz P."/>
            <person name="Kyrpides N."/>
            <person name="Klenk H."/>
            <person name="Cheng J."/>
        </authorList>
    </citation>
    <scope>NUCLEOTIDE SEQUENCE [LARGE SCALE GENOMIC DNA]</scope>
    <source>
        <strain evidence="16">ATCC BAA-798 / YNP1</strain>
    </source>
</reference>
<keyword evidence="16" id="KW-1185">Reference proteome</keyword>
<dbReference type="InterPro" id="IPR013221">
    <property type="entry name" value="Mur_ligase_cen"/>
</dbReference>
<keyword evidence="4 10" id="KW-0547">Nucleotide-binding</keyword>
<evidence type="ECO:0000256" key="1">
    <source>
        <dbReference type="ARBA" id="ARBA00022490"/>
    </source>
</evidence>
<comment type="function">
    <text evidence="10 11">Involved in cell wall formation. Catalyzes the final step in the synthesis of UDP-N-acetylmuramoyl-pentapeptide, the precursor of murein.</text>
</comment>
<dbReference type="InterPro" id="IPR036565">
    <property type="entry name" value="Mur-like_cat_sf"/>
</dbReference>
<dbReference type="UniPathway" id="UPA00219"/>
<dbReference type="EMBL" id="CP001825">
    <property type="protein sequence ID" value="ACZ42519.1"/>
    <property type="molecule type" value="Genomic_DNA"/>
</dbReference>
<evidence type="ECO:0000256" key="10">
    <source>
        <dbReference type="HAMAP-Rule" id="MF_02019"/>
    </source>
</evidence>
<feature type="domain" description="Mur ligase C-terminal" evidence="13">
    <location>
        <begin position="324"/>
        <end position="444"/>
    </location>
</feature>
<comment type="subcellular location">
    <subcellularLocation>
        <location evidence="10 11">Cytoplasm</location>
    </subcellularLocation>
</comment>
<organism evidence="15 16">
    <name type="scientific">Thermobaculum terrenum (strain ATCC BAA-798 / CCMEE 7001 / YNP1)</name>
    <dbReference type="NCBI Taxonomy" id="525904"/>
    <lineage>
        <taxon>Bacteria</taxon>
        <taxon>Bacillati</taxon>
        <taxon>Chloroflexota</taxon>
        <taxon>Chloroflexia</taxon>
        <taxon>Candidatus Thermobaculales</taxon>
        <taxon>Candidatus Thermobaculaceae</taxon>
        <taxon>Thermobaculum</taxon>
    </lineage>
</organism>
<keyword evidence="3 10" id="KW-0132">Cell division</keyword>
<dbReference type="RefSeq" id="WP_012875553.1">
    <property type="nucleotide sequence ID" value="NC_013525.1"/>
</dbReference>
<sequence length="463" mass="50162">MKLRDIKEGTNGKILSGSTLDLEREVGDITTDSRLVKKGDVFIAIKGERVDGHDYIQDAVSRGAQALVLSRTPSIQIPESVLALEVDDTVLALGKLAAYWRNKMPAKTIGITGSVGKTSTKEVTASILSRKFVTLRSQKSYNNEIGLPLTLLGLTPEVEVAVLEMGGAYRMGEIEYLCSIAKPFIGVVIVVGYAHIGRMGSLERIAENKSELVRSLPSEGFAILNRDDHRVKAMADVTKAHVVWYGLDEESYIRATDVVSEGLNGIRFVLHIGDRSYQVKAPLLGRHSVHTILASVAVAHVMGMEDQEIVHAIKELPPGLRLIVNKGINGSTILDDTYNANPTSMLAALNLLNDIEGHRIAVLGDMAELGHFTEEGHLKVGARAAEVCDKLYTVGELAQIIARGALQAGMNPGDVVTLKDYQEAIDVLKRDLHEGDVVLVKASRIVSLDKLVAALTVQNEVVQ</sequence>
<keyword evidence="9 10" id="KW-0961">Cell wall biogenesis/degradation</keyword>
<dbReference type="GO" id="GO:0051301">
    <property type="term" value="P:cell division"/>
    <property type="evidence" value="ECO:0007669"/>
    <property type="project" value="UniProtKB-KW"/>
</dbReference>
<keyword evidence="5 10" id="KW-0067">ATP-binding</keyword>
<dbReference type="STRING" id="525904.Tter_1613"/>
<comment type="pathway">
    <text evidence="10 11">Cell wall biogenesis; peptidoglycan biosynthesis.</text>
</comment>
<dbReference type="GO" id="GO:0071555">
    <property type="term" value="P:cell wall organization"/>
    <property type="evidence" value="ECO:0007669"/>
    <property type="project" value="UniProtKB-KW"/>
</dbReference>
<evidence type="ECO:0000259" key="13">
    <source>
        <dbReference type="Pfam" id="PF02875"/>
    </source>
</evidence>
<evidence type="ECO:0000256" key="5">
    <source>
        <dbReference type="ARBA" id="ARBA00022840"/>
    </source>
</evidence>
<dbReference type="eggNOG" id="COG0770">
    <property type="taxonomic scope" value="Bacteria"/>
</dbReference>
<evidence type="ECO:0000259" key="12">
    <source>
        <dbReference type="Pfam" id="PF01225"/>
    </source>
</evidence>